<keyword evidence="2" id="KW-1185">Reference proteome</keyword>
<sequence>MKELSKCHLNHIHGGWANFIGGAFAGWAIGETVFNPVRDKVKESLEKQNERLVNDFKNDKDKFAREHFSFHGDI</sequence>
<reference evidence="1 2" key="1">
    <citation type="submission" date="2017-02" db="EMBL/GenBank/DDBJ databases">
        <title>Draft genome sequence of Haemophilus felis CCUG 31170 type strain.</title>
        <authorList>
            <person name="Engstrom-Jakobsson H."/>
            <person name="Salva-Serra F."/>
            <person name="Thorell K."/>
            <person name="Gonzales-Siles L."/>
            <person name="Karlsson R."/>
            <person name="Boulund F."/>
            <person name="Engstrand L."/>
            <person name="Kristiansson E."/>
            <person name="Moore E."/>
        </authorList>
    </citation>
    <scope>NUCLEOTIDE SEQUENCE [LARGE SCALE GENOMIC DNA]</scope>
    <source>
        <strain evidence="1 2">CCUG 31170</strain>
    </source>
</reference>
<dbReference type="AlphaFoldDB" id="A0A1T0AR81"/>
<accession>A0A1T0AR81</accession>
<name>A0A1T0AR81_9PAST</name>
<protein>
    <submittedName>
        <fullName evidence="1">Uncharacterized protein</fullName>
    </submittedName>
</protein>
<gene>
    <name evidence="1" type="ORF">B0188_11325</name>
</gene>
<organism evidence="1 2">
    <name type="scientific">[Haemophilus] felis</name>
    <dbReference type="NCBI Taxonomy" id="123822"/>
    <lineage>
        <taxon>Bacteria</taxon>
        <taxon>Pseudomonadati</taxon>
        <taxon>Pseudomonadota</taxon>
        <taxon>Gammaproteobacteria</taxon>
        <taxon>Pasteurellales</taxon>
        <taxon>Pasteurellaceae</taxon>
    </lineage>
</organism>
<proteinExistence type="predicted"/>
<dbReference type="Proteomes" id="UP000190023">
    <property type="component" value="Unassembled WGS sequence"/>
</dbReference>
<evidence type="ECO:0000313" key="1">
    <source>
        <dbReference type="EMBL" id="OOR98628.1"/>
    </source>
</evidence>
<comment type="caution">
    <text evidence="1">The sequence shown here is derived from an EMBL/GenBank/DDBJ whole genome shotgun (WGS) entry which is preliminary data.</text>
</comment>
<dbReference type="EMBL" id="MUYB01000069">
    <property type="protein sequence ID" value="OOR98628.1"/>
    <property type="molecule type" value="Genomic_DNA"/>
</dbReference>
<evidence type="ECO:0000313" key="2">
    <source>
        <dbReference type="Proteomes" id="UP000190023"/>
    </source>
</evidence>